<comment type="caution">
    <text evidence="1">The sequence shown here is derived from an EMBL/GenBank/DDBJ whole genome shotgun (WGS) entry which is preliminary data.</text>
</comment>
<keyword evidence="2" id="KW-1185">Reference proteome</keyword>
<dbReference type="InterPro" id="IPR008969">
    <property type="entry name" value="CarboxyPept-like_regulatory"/>
</dbReference>
<dbReference type="Proteomes" id="UP000774000">
    <property type="component" value="Unassembled WGS sequence"/>
</dbReference>
<sequence length="275" mass="29692">MNNLFSNNSFVVARHSFIILIALSLLITGCSKEPETTTSNLTATVIDNATGKPLANCIVSLKDEMTQTDQNGLFTIKDLQAGNYQINVTKLDSEILYEEHQAAITINNNQDSKVNIKLKRMTQMNTQSFWDSNRSNSGSFEVKSSNRTGPNNNFALLYPSNLEQGPYPVITWGNGTGAIPEFYWGLLKNLASHGFIVIASRSTNTGSGAEMIEGVNWLLEENNNPTSKFHATIDSNNISAAGHSQGGGGALNAGANSKIKTTILIEPGLFGGSTR</sequence>
<dbReference type="Pfam" id="PF07224">
    <property type="entry name" value="Chlorophyllase"/>
    <property type="match status" value="1"/>
</dbReference>
<protein>
    <submittedName>
        <fullName evidence="1">Surface anchored protein</fullName>
    </submittedName>
</protein>
<dbReference type="SUPFAM" id="SSF53474">
    <property type="entry name" value="alpha/beta-Hydrolases"/>
    <property type="match status" value="1"/>
</dbReference>
<dbReference type="SUPFAM" id="SSF49464">
    <property type="entry name" value="Carboxypeptidase regulatory domain-like"/>
    <property type="match status" value="1"/>
</dbReference>
<accession>A0A938XPN4</accession>
<dbReference type="Pfam" id="PF13620">
    <property type="entry name" value="CarboxypepD_reg"/>
    <property type="match status" value="1"/>
</dbReference>
<dbReference type="Gene3D" id="3.40.50.1820">
    <property type="entry name" value="alpha/beta hydrolase"/>
    <property type="match status" value="1"/>
</dbReference>
<evidence type="ECO:0000313" key="2">
    <source>
        <dbReference type="Proteomes" id="UP000774000"/>
    </source>
</evidence>
<evidence type="ECO:0000313" key="1">
    <source>
        <dbReference type="EMBL" id="MBM7557293.1"/>
    </source>
</evidence>
<organism evidence="1 2">
    <name type="scientific">Halanaerobacter jeridensis</name>
    <dbReference type="NCBI Taxonomy" id="706427"/>
    <lineage>
        <taxon>Bacteria</taxon>
        <taxon>Bacillati</taxon>
        <taxon>Bacillota</taxon>
        <taxon>Clostridia</taxon>
        <taxon>Halanaerobiales</taxon>
        <taxon>Halobacteroidaceae</taxon>
        <taxon>Halanaerobacter</taxon>
    </lineage>
</organism>
<reference evidence="1" key="1">
    <citation type="submission" date="2021-01" db="EMBL/GenBank/DDBJ databases">
        <title>Genomic Encyclopedia of Type Strains, Phase IV (KMG-IV): sequencing the most valuable type-strain genomes for metagenomic binning, comparative biology and taxonomic classification.</title>
        <authorList>
            <person name="Goeker M."/>
        </authorList>
    </citation>
    <scope>NUCLEOTIDE SEQUENCE</scope>
    <source>
        <strain evidence="1">DSM 23230</strain>
    </source>
</reference>
<gene>
    <name evidence="1" type="ORF">JOC47_002159</name>
</gene>
<dbReference type="InterPro" id="IPR029058">
    <property type="entry name" value="AB_hydrolase_fold"/>
</dbReference>
<dbReference type="PANTHER" id="PTHR33428">
    <property type="entry name" value="CHLOROPHYLLASE-2, CHLOROPLASTIC"/>
    <property type="match status" value="1"/>
</dbReference>
<dbReference type="RefSeq" id="WP_204702052.1">
    <property type="nucleotide sequence ID" value="NZ_JAFBDQ010000011.1"/>
</dbReference>
<dbReference type="InterPro" id="IPR017395">
    <property type="entry name" value="Chlorophyllase-like"/>
</dbReference>
<dbReference type="AlphaFoldDB" id="A0A938XPN4"/>
<dbReference type="PANTHER" id="PTHR33428:SF14">
    <property type="entry name" value="CARBOXYLESTERASE TYPE B DOMAIN-CONTAINING PROTEIN"/>
    <property type="match status" value="1"/>
</dbReference>
<proteinExistence type="predicted"/>
<dbReference type="EMBL" id="JAFBDQ010000011">
    <property type="protein sequence ID" value="MBM7557293.1"/>
    <property type="molecule type" value="Genomic_DNA"/>
</dbReference>
<dbReference type="Gene3D" id="2.60.40.1120">
    <property type="entry name" value="Carboxypeptidase-like, regulatory domain"/>
    <property type="match status" value="1"/>
</dbReference>
<name>A0A938XPN4_9FIRM</name>